<evidence type="ECO:0000313" key="2">
    <source>
        <dbReference type="EMBL" id="XAN08884.1"/>
    </source>
</evidence>
<feature type="transmembrane region" description="Helical" evidence="1">
    <location>
        <begin position="48"/>
        <end position="69"/>
    </location>
</feature>
<protein>
    <recommendedName>
        <fullName evidence="4">DUF4386 family protein</fullName>
    </recommendedName>
</protein>
<keyword evidence="3" id="KW-1185">Reference proteome</keyword>
<dbReference type="Proteomes" id="UP001442841">
    <property type="component" value="Chromosome"/>
</dbReference>
<feature type="transmembrane region" description="Helical" evidence="1">
    <location>
        <begin position="81"/>
        <end position="105"/>
    </location>
</feature>
<feature type="transmembrane region" description="Helical" evidence="1">
    <location>
        <begin position="125"/>
        <end position="149"/>
    </location>
</feature>
<keyword evidence="1" id="KW-0812">Transmembrane</keyword>
<name>A0ABZ3FVW5_9ACTN</name>
<evidence type="ECO:0008006" key="4">
    <source>
        <dbReference type="Google" id="ProtNLM"/>
    </source>
</evidence>
<dbReference type="EMBL" id="CP154795">
    <property type="protein sequence ID" value="XAN08884.1"/>
    <property type="molecule type" value="Genomic_DNA"/>
</dbReference>
<dbReference type="RefSeq" id="WP_425310315.1">
    <property type="nucleotide sequence ID" value="NZ_CP154795.1"/>
</dbReference>
<gene>
    <name evidence="2" type="ORF">AADG42_16745</name>
</gene>
<keyword evidence="1" id="KW-1133">Transmembrane helix</keyword>
<accession>A0ABZ3FVW5</accession>
<organism evidence="2 3">
    <name type="scientific">Ammonicoccus fulvus</name>
    <dbReference type="NCBI Taxonomy" id="3138240"/>
    <lineage>
        <taxon>Bacteria</taxon>
        <taxon>Bacillati</taxon>
        <taxon>Actinomycetota</taxon>
        <taxon>Actinomycetes</taxon>
        <taxon>Propionibacteriales</taxon>
        <taxon>Propionibacteriaceae</taxon>
        <taxon>Ammonicoccus</taxon>
    </lineage>
</organism>
<evidence type="ECO:0000256" key="1">
    <source>
        <dbReference type="SAM" id="Phobius"/>
    </source>
</evidence>
<feature type="transmembrane region" description="Helical" evidence="1">
    <location>
        <begin position="161"/>
        <end position="186"/>
    </location>
</feature>
<proteinExistence type="predicted"/>
<reference evidence="2 3" key="1">
    <citation type="submission" date="2024-04" db="EMBL/GenBank/DDBJ databases">
        <title>Isolation of an actinomycete strain from pig manure.</title>
        <authorList>
            <person name="Gong T."/>
            <person name="Yu Z."/>
            <person name="An M."/>
            <person name="Wei C."/>
            <person name="Yang W."/>
            <person name="Liu L."/>
        </authorList>
    </citation>
    <scope>NUCLEOTIDE SEQUENCE [LARGE SCALE GENOMIC DNA]</scope>
    <source>
        <strain evidence="2 3">ZF39</strain>
    </source>
</reference>
<evidence type="ECO:0000313" key="3">
    <source>
        <dbReference type="Proteomes" id="UP001442841"/>
    </source>
</evidence>
<sequence length="211" mass="22189">MSQPSTRATGLALLVIGALMIANGAWYTPLMLTNPAQRMSEYGGEWPFVTSQTIAFVVLVALALAVPRLRQVRSRTGRTLPGWLITVLTVAVMLQMATVYVQAFVVPFLAEVAPAALDVEAIDVFALSMMAIWVLWLVTWVVVAVVGVVRRLMGIPAAILIAFGALSTPVLGPGGAALVGAGLVVWCLTRILPAARARAADATLSADVVPA</sequence>
<keyword evidence="1" id="KW-0472">Membrane</keyword>